<reference evidence="7 8" key="1">
    <citation type="submission" date="2014-11" db="EMBL/GenBank/DDBJ databases">
        <title>Complete Genome Sequence of Pseudoalteromonas sp. Strain OCN003 Isolated from Kaneohe Bay, Oahu, Hawaii.</title>
        <authorList>
            <person name="Beurmann S."/>
            <person name="Videau P."/>
            <person name="Ushijima B."/>
            <person name="Smith A.M."/>
            <person name="Aeby G.S."/>
            <person name="Callahan S.M."/>
            <person name="Belcaid M."/>
        </authorList>
    </citation>
    <scope>NUCLEOTIDE SEQUENCE [LARGE SCALE GENOMIC DNA]</scope>
    <source>
        <strain evidence="7 8">OCN003</strain>
    </source>
</reference>
<dbReference type="NCBIfam" id="TIGR02695">
    <property type="entry name" value="azurin"/>
    <property type="match status" value="1"/>
</dbReference>
<comment type="function">
    <text evidence="5">Transfers electrons from cytochrome c551 to cytochrome oxidase.</text>
</comment>
<organism evidence="7 8">
    <name type="scientific">Pseudoalteromonas piratica</name>
    <dbReference type="NCBI Taxonomy" id="1348114"/>
    <lineage>
        <taxon>Bacteria</taxon>
        <taxon>Pseudomonadati</taxon>
        <taxon>Pseudomonadota</taxon>
        <taxon>Gammaproteobacteria</taxon>
        <taxon>Alteromonadales</taxon>
        <taxon>Pseudoalteromonadaceae</taxon>
        <taxon>Pseudoalteromonas</taxon>
    </lineage>
</organism>
<dbReference type="STRING" id="1348114.OM33_06020"/>
<keyword evidence="1 5" id="KW-0813">Transport</keyword>
<feature type="signal peptide" evidence="5">
    <location>
        <begin position="1"/>
        <end position="21"/>
    </location>
</feature>
<dbReference type="InterPro" id="IPR050845">
    <property type="entry name" value="Cu-binding_ET"/>
</dbReference>
<dbReference type="InterPro" id="IPR008972">
    <property type="entry name" value="Cupredoxin"/>
</dbReference>
<dbReference type="RefSeq" id="WP_038643083.1">
    <property type="nucleotide sequence ID" value="NZ_CP009888.1"/>
</dbReference>
<dbReference type="PROSITE" id="PS51257">
    <property type="entry name" value="PROKAR_LIPOPROTEIN"/>
    <property type="match status" value="1"/>
</dbReference>
<evidence type="ECO:0000313" key="8">
    <source>
        <dbReference type="Proteomes" id="UP000030341"/>
    </source>
</evidence>
<evidence type="ECO:0000256" key="3">
    <source>
        <dbReference type="ARBA" id="ARBA00022982"/>
    </source>
</evidence>
<proteinExistence type="predicted"/>
<keyword evidence="3 5" id="KW-0249">Electron transport</keyword>
<keyword evidence="5" id="KW-0574">Periplasm</keyword>
<evidence type="ECO:0000259" key="6">
    <source>
        <dbReference type="Pfam" id="PF00127"/>
    </source>
</evidence>
<dbReference type="PANTHER" id="PTHR38439:SF2">
    <property type="entry name" value="OUTER MEMBRANE PROTEIN H.8"/>
    <property type="match status" value="1"/>
</dbReference>
<dbReference type="PROSITE" id="PS00196">
    <property type="entry name" value="COPPER_BLUE"/>
    <property type="match status" value="1"/>
</dbReference>
<sequence length="150" mass="16188">MKNLIKLGLLTLTASFFSANASASCSAKLEANDMMQFNQNTLSFSKDCKEISIELKHTGKLPAKTMGHNVVVVDSANIQAVATDGMAAGIENQYVKQGDERVYGFSKVIGGGESTTLTFATNKLKVGGDYSFFCSFPGHWAIMKGKLEFK</sequence>
<evidence type="ECO:0000313" key="7">
    <source>
        <dbReference type="EMBL" id="AIY66305.1"/>
    </source>
</evidence>
<dbReference type="SUPFAM" id="SSF49503">
    <property type="entry name" value="Cupredoxins"/>
    <property type="match status" value="1"/>
</dbReference>
<keyword evidence="4 5" id="KW-0186">Copper</keyword>
<evidence type="ECO:0000256" key="1">
    <source>
        <dbReference type="ARBA" id="ARBA00022448"/>
    </source>
</evidence>
<dbReference type="GO" id="GO:0005507">
    <property type="term" value="F:copper ion binding"/>
    <property type="evidence" value="ECO:0007669"/>
    <property type="project" value="UniProtKB-UniRule"/>
</dbReference>
<dbReference type="CDD" id="cd13922">
    <property type="entry name" value="Azurin"/>
    <property type="match status" value="1"/>
</dbReference>
<dbReference type="InterPro" id="IPR028871">
    <property type="entry name" value="BlueCu_1_BS"/>
</dbReference>
<dbReference type="InterPro" id="IPR014068">
    <property type="entry name" value="Azurin"/>
</dbReference>
<keyword evidence="8" id="KW-1185">Reference proteome</keyword>
<dbReference type="AlphaFoldDB" id="A0A0A7EHY7"/>
<dbReference type="GO" id="GO:0009055">
    <property type="term" value="F:electron transfer activity"/>
    <property type="evidence" value="ECO:0007669"/>
    <property type="project" value="InterPro"/>
</dbReference>
<keyword evidence="2 5" id="KW-0479">Metal-binding</keyword>
<gene>
    <name evidence="7" type="ORF">OM33_06020</name>
</gene>
<dbReference type="KEGG" id="pseo:OM33_06020"/>
<evidence type="ECO:0000256" key="2">
    <source>
        <dbReference type="ARBA" id="ARBA00022723"/>
    </source>
</evidence>
<dbReference type="HOGENOM" id="CLU_112845_1_0_6"/>
<accession>A0A0A7EHY7</accession>
<evidence type="ECO:0000256" key="4">
    <source>
        <dbReference type="ARBA" id="ARBA00023008"/>
    </source>
</evidence>
<dbReference type="eggNOG" id="COG3241">
    <property type="taxonomic scope" value="Bacteria"/>
</dbReference>
<dbReference type="EMBL" id="CP009888">
    <property type="protein sequence ID" value="AIY66305.1"/>
    <property type="molecule type" value="Genomic_DNA"/>
</dbReference>
<dbReference type="GO" id="GO:0042597">
    <property type="term" value="C:periplasmic space"/>
    <property type="evidence" value="ECO:0007669"/>
    <property type="project" value="UniProtKB-SubCell"/>
</dbReference>
<dbReference type="Pfam" id="PF00127">
    <property type="entry name" value="Copper-bind"/>
    <property type="match status" value="1"/>
</dbReference>
<dbReference type="Proteomes" id="UP000030341">
    <property type="component" value="Chromosome 1"/>
</dbReference>
<keyword evidence="5" id="KW-0732">Signal</keyword>
<dbReference type="Gene3D" id="2.60.40.420">
    <property type="entry name" value="Cupredoxins - blue copper proteins"/>
    <property type="match status" value="1"/>
</dbReference>
<dbReference type="OrthoDB" id="9814063at2"/>
<comment type="subcellular location">
    <subcellularLocation>
        <location evidence="5">Periplasm</location>
    </subcellularLocation>
</comment>
<dbReference type="InterPro" id="IPR000923">
    <property type="entry name" value="BlueCu_1"/>
</dbReference>
<feature type="chain" id="PRO_5006513854" description="Azurin" evidence="5">
    <location>
        <begin position="22"/>
        <end position="150"/>
    </location>
</feature>
<protein>
    <recommendedName>
        <fullName evidence="5">Azurin</fullName>
    </recommendedName>
</protein>
<dbReference type="PANTHER" id="PTHR38439">
    <property type="entry name" value="AURACYANIN-B"/>
    <property type="match status" value="1"/>
</dbReference>
<evidence type="ECO:0000256" key="5">
    <source>
        <dbReference type="RuleBase" id="RU363017"/>
    </source>
</evidence>
<feature type="domain" description="Blue (type 1) copper" evidence="6">
    <location>
        <begin position="24"/>
        <end position="148"/>
    </location>
</feature>
<name>A0A0A7EHY7_9GAMM</name>